<dbReference type="GO" id="GO:0005743">
    <property type="term" value="C:mitochondrial inner membrane"/>
    <property type="evidence" value="ECO:0007669"/>
    <property type="project" value="UniProtKB-SubCell"/>
</dbReference>
<evidence type="ECO:0000256" key="5">
    <source>
        <dbReference type="ARBA" id="ARBA00022792"/>
    </source>
</evidence>
<comment type="similarity">
    <text evidence="3">Belongs to the cytochrome c oxidase subunit 6c family.</text>
</comment>
<keyword evidence="8 10" id="KW-0472">Membrane</keyword>
<dbReference type="InterPro" id="IPR037169">
    <property type="entry name" value="Cytochrome_c_oxidase_VIc_sf"/>
</dbReference>
<evidence type="ECO:0000256" key="4">
    <source>
        <dbReference type="ARBA" id="ARBA00022692"/>
    </source>
</evidence>
<keyword evidence="4 10" id="KW-0812">Transmembrane</keyword>
<dbReference type="Pfam" id="PF02937">
    <property type="entry name" value="COX6C"/>
    <property type="match status" value="1"/>
</dbReference>
<feature type="transmembrane region" description="Helical" evidence="10">
    <location>
        <begin position="44"/>
        <end position="62"/>
    </location>
</feature>
<keyword evidence="12" id="KW-1185">Reference proteome</keyword>
<evidence type="ECO:0000256" key="9">
    <source>
        <dbReference type="SAM" id="MobiDB-lite"/>
    </source>
</evidence>
<proteinExistence type="inferred from homology"/>
<comment type="caution">
    <text evidence="11">The sequence shown here is derived from an EMBL/GenBank/DDBJ whole genome shotgun (WGS) entry which is preliminary data.</text>
</comment>
<organism evidence="11 12">
    <name type="scientific">Parnassius mnemosyne</name>
    <name type="common">clouded apollo</name>
    <dbReference type="NCBI Taxonomy" id="213953"/>
    <lineage>
        <taxon>Eukaryota</taxon>
        <taxon>Metazoa</taxon>
        <taxon>Ecdysozoa</taxon>
        <taxon>Arthropoda</taxon>
        <taxon>Hexapoda</taxon>
        <taxon>Insecta</taxon>
        <taxon>Pterygota</taxon>
        <taxon>Neoptera</taxon>
        <taxon>Endopterygota</taxon>
        <taxon>Lepidoptera</taxon>
        <taxon>Glossata</taxon>
        <taxon>Ditrysia</taxon>
        <taxon>Papilionoidea</taxon>
        <taxon>Papilionidae</taxon>
        <taxon>Parnassiinae</taxon>
        <taxon>Parnassini</taxon>
        <taxon>Parnassius</taxon>
        <taxon>Driopa</taxon>
    </lineage>
</organism>
<evidence type="ECO:0000256" key="2">
    <source>
        <dbReference type="ARBA" id="ARBA00004673"/>
    </source>
</evidence>
<evidence type="ECO:0008006" key="13">
    <source>
        <dbReference type="Google" id="ProtNLM"/>
    </source>
</evidence>
<dbReference type="PANTHER" id="PTHR48416:SF1">
    <property type="entry name" value="CYTOCHROME C OXIDASE SUBUNIT 6C"/>
    <property type="match status" value="1"/>
</dbReference>
<sequence length="103" mass="11578">MNPKCPDPNPDPCPQVCQPPPPSQPACLVKPVMRGLHRAQTKRVLTQAILLSILSGAAYYLFVGAPRKQKYKEFYAKGEFEDWADEMARKGLFQAVPRPPRNN</sequence>
<keyword evidence="7" id="KW-0496">Mitochondrion</keyword>
<comment type="pathway">
    <text evidence="2">Energy metabolism; oxidative phosphorylation.</text>
</comment>
<reference evidence="11 12" key="1">
    <citation type="submission" date="2023-11" db="EMBL/GenBank/DDBJ databases">
        <authorList>
            <person name="Hedman E."/>
            <person name="Englund M."/>
            <person name="Stromberg M."/>
            <person name="Nyberg Akerstrom W."/>
            <person name="Nylinder S."/>
            <person name="Jareborg N."/>
            <person name="Kallberg Y."/>
            <person name="Kronander E."/>
        </authorList>
    </citation>
    <scope>NUCLEOTIDE SEQUENCE [LARGE SCALE GENOMIC DNA]</scope>
</reference>
<dbReference type="SUPFAM" id="SSF81415">
    <property type="entry name" value="Mitochondrial cytochrome c oxidase subunit VIc"/>
    <property type="match status" value="1"/>
</dbReference>
<dbReference type="Proteomes" id="UP001314205">
    <property type="component" value="Unassembled WGS sequence"/>
</dbReference>
<evidence type="ECO:0000313" key="12">
    <source>
        <dbReference type="Proteomes" id="UP001314205"/>
    </source>
</evidence>
<dbReference type="InterPro" id="IPR051389">
    <property type="entry name" value="Cytochrome_c_oxidase_VIc"/>
</dbReference>
<evidence type="ECO:0000256" key="6">
    <source>
        <dbReference type="ARBA" id="ARBA00022989"/>
    </source>
</evidence>
<dbReference type="InterPro" id="IPR034884">
    <property type="entry name" value="Cytochrome_c_oxidase_VIc/VIIs"/>
</dbReference>
<feature type="region of interest" description="Disordered" evidence="9">
    <location>
        <begin position="1"/>
        <end position="21"/>
    </location>
</feature>
<dbReference type="PANTHER" id="PTHR48416">
    <property type="entry name" value="CYTOCHROME C OXIDASE SUBUNIT 6C"/>
    <property type="match status" value="1"/>
</dbReference>
<protein>
    <recommendedName>
        <fullName evidence="13">Mitochondrial cytochrome c oxidase subunit VIc/VIIs domain-containing protein</fullName>
    </recommendedName>
</protein>
<evidence type="ECO:0000256" key="3">
    <source>
        <dbReference type="ARBA" id="ARBA00007204"/>
    </source>
</evidence>
<comment type="subcellular location">
    <subcellularLocation>
        <location evidence="1">Mitochondrion inner membrane</location>
        <topology evidence="1">Single-pass membrane protein</topology>
    </subcellularLocation>
</comment>
<name>A0AAV1L6M8_9NEOP</name>
<evidence type="ECO:0000313" key="11">
    <source>
        <dbReference type="EMBL" id="CAK1590923.1"/>
    </source>
</evidence>
<evidence type="ECO:0000256" key="8">
    <source>
        <dbReference type="ARBA" id="ARBA00023136"/>
    </source>
</evidence>
<dbReference type="EMBL" id="CAVLGL010000086">
    <property type="protein sequence ID" value="CAK1590923.1"/>
    <property type="molecule type" value="Genomic_DNA"/>
</dbReference>
<keyword evidence="6 10" id="KW-1133">Transmembrane helix</keyword>
<evidence type="ECO:0000256" key="1">
    <source>
        <dbReference type="ARBA" id="ARBA00004434"/>
    </source>
</evidence>
<evidence type="ECO:0000256" key="7">
    <source>
        <dbReference type="ARBA" id="ARBA00023128"/>
    </source>
</evidence>
<evidence type="ECO:0000256" key="10">
    <source>
        <dbReference type="SAM" id="Phobius"/>
    </source>
</evidence>
<accession>A0AAV1L6M8</accession>
<keyword evidence="5" id="KW-0999">Mitochondrion inner membrane</keyword>
<gene>
    <name evidence="11" type="ORF">PARMNEM_LOCUS11223</name>
</gene>
<dbReference type="Gene3D" id="4.10.93.10">
    <property type="entry name" value="Mitochondrial cytochrome c oxidase subunit VIc/VIIs"/>
    <property type="match status" value="1"/>
</dbReference>
<dbReference type="AlphaFoldDB" id="A0AAV1L6M8"/>